<proteinExistence type="predicted"/>
<keyword evidence="1" id="KW-0472">Membrane</keyword>
<feature type="transmembrane region" description="Helical" evidence="1">
    <location>
        <begin position="25"/>
        <end position="42"/>
    </location>
</feature>
<name>A0A4Z0QD00_9BACT</name>
<dbReference type="Proteomes" id="UP000298471">
    <property type="component" value="Unassembled WGS sequence"/>
</dbReference>
<evidence type="ECO:0000313" key="2">
    <source>
        <dbReference type="EMBL" id="TGE26921.1"/>
    </source>
</evidence>
<keyword evidence="1" id="KW-0812">Transmembrane</keyword>
<dbReference type="AlphaFoldDB" id="A0A4Z0QD00"/>
<organism evidence="2 3">
    <name type="scientific">Hymenobacter metallicola</name>
    <dbReference type="NCBI Taxonomy" id="2563114"/>
    <lineage>
        <taxon>Bacteria</taxon>
        <taxon>Pseudomonadati</taxon>
        <taxon>Bacteroidota</taxon>
        <taxon>Cytophagia</taxon>
        <taxon>Cytophagales</taxon>
        <taxon>Hymenobacteraceae</taxon>
        <taxon>Hymenobacter</taxon>
    </lineage>
</organism>
<gene>
    <name evidence="2" type="ORF">E5K02_10970</name>
</gene>
<evidence type="ECO:0000313" key="3">
    <source>
        <dbReference type="Proteomes" id="UP000298471"/>
    </source>
</evidence>
<sequence length="223" mass="26189">MHIVFYIPPAPVPEPGFWEFKLSDAINSIIALMSVLIAFFVYRYQQDKDKRDYEQQRLEQHRAALIKQEEQERAAHIQTQEQVRAAQQQERIAKQEWVRLLLIEPNREYILSFFTDLEEAMAVMNATPVLPVSRKRAVEATHRLLNEFERRFLTYFDSIDHDVANENKAIFDELRDTLIDTLAVFTDEDYITQHKSLITSILTARNSFLSKLYTFSFATTPAQ</sequence>
<comment type="caution">
    <text evidence="2">The sequence shown here is derived from an EMBL/GenBank/DDBJ whole genome shotgun (WGS) entry which is preliminary data.</text>
</comment>
<keyword evidence="3" id="KW-1185">Reference proteome</keyword>
<dbReference type="RefSeq" id="WP_135394850.1">
    <property type="nucleotide sequence ID" value="NZ_SRMB01000002.1"/>
</dbReference>
<keyword evidence="1" id="KW-1133">Transmembrane helix</keyword>
<evidence type="ECO:0000256" key="1">
    <source>
        <dbReference type="SAM" id="Phobius"/>
    </source>
</evidence>
<protein>
    <submittedName>
        <fullName evidence="2">Uncharacterized protein</fullName>
    </submittedName>
</protein>
<accession>A0A4Z0QD00</accession>
<reference evidence="2 3" key="1">
    <citation type="submission" date="2019-04" db="EMBL/GenBank/DDBJ databases">
        <authorList>
            <person name="Feng G."/>
            <person name="Zhang J."/>
            <person name="Zhu H."/>
        </authorList>
    </citation>
    <scope>NUCLEOTIDE SEQUENCE [LARGE SCALE GENOMIC DNA]</scope>
    <source>
        <strain evidence="2 3">9PBR-1</strain>
    </source>
</reference>
<dbReference type="EMBL" id="SRMB01000002">
    <property type="protein sequence ID" value="TGE26921.1"/>
    <property type="molecule type" value="Genomic_DNA"/>
</dbReference>